<proteinExistence type="predicted"/>
<comment type="caution">
    <text evidence="1">The sequence shown here is derived from an EMBL/GenBank/DDBJ whole genome shotgun (WGS) entry which is preliminary data.</text>
</comment>
<sequence length="37" mass="4216">MAAVGTYGLVFTTALVLTTFFHRVPQVLSLDYQERNR</sequence>
<accession>A0A7W9UZ65</accession>
<reference evidence="1 2" key="1">
    <citation type="submission" date="2020-08" db="EMBL/GenBank/DDBJ databases">
        <title>Genomic Encyclopedia of Type Strains, Phase III (KMG-III): the genomes of soil and plant-associated and newly described type strains.</title>
        <authorList>
            <person name="Whitman W."/>
        </authorList>
    </citation>
    <scope>NUCLEOTIDE SEQUENCE [LARGE SCALE GENOMIC DNA]</scope>
    <source>
        <strain evidence="1 2">CECT 8305</strain>
    </source>
</reference>
<dbReference type="EMBL" id="JACHJL010000005">
    <property type="protein sequence ID" value="MBB5935459.1"/>
    <property type="molecule type" value="Genomic_DNA"/>
</dbReference>
<dbReference type="AlphaFoldDB" id="A0A7W9UZ65"/>
<gene>
    <name evidence="1" type="ORF">FHS42_002521</name>
</gene>
<organism evidence="1 2">
    <name type="scientific">Streptomyces zagrosensis</name>
    <dbReference type="NCBI Taxonomy" id="1042984"/>
    <lineage>
        <taxon>Bacteria</taxon>
        <taxon>Bacillati</taxon>
        <taxon>Actinomycetota</taxon>
        <taxon>Actinomycetes</taxon>
        <taxon>Kitasatosporales</taxon>
        <taxon>Streptomycetaceae</taxon>
        <taxon>Streptomyces</taxon>
    </lineage>
</organism>
<evidence type="ECO:0000313" key="1">
    <source>
        <dbReference type="EMBL" id="MBB5935459.1"/>
    </source>
</evidence>
<evidence type="ECO:0000313" key="2">
    <source>
        <dbReference type="Proteomes" id="UP000588098"/>
    </source>
</evidence>
<name>A0A7W9UZ65_9ACTN</name>
<keyword evidence="2" id="KW-1185">Reference proteome</keyword>
<protein>
    <submittedName>
        <fullName evidence="1">Uncharacterized protein</fullName>
    </submittedName>
</protein>
<dbReference type="Proteomes" id="UP000588098">
    <property type="component" value="Unassembled WGS sequence"/>
</dbReference>